<dbReference type="EMBL" id="DF968001">
    <property type="protein sequence ID" value="GAO99867.1"/>
    <property type="molecule type" value="Genomic_DNA"/>
</dbReference>
<evidence type="ECO:0000313" key="2">
    <source>
        <dbReference type="EMBL" id="GAO99867.1"/>
    </source>
</evidence>
<dbReference type="STRING" id="157463.GCA_001047075_00783"/>
<organism evidence="2 3">
    <name type="scientific">Fructobacillus ficulneus</name>
    <dbReference type="NCBI Taxonomy" id="157463"/>
    <lineage>
        <taxon>Bacteria</taxon>
        <taxon>Bacillati</taxon>
        <taxon>Bacillota</taxon>
        <taxon>Bacilli</taxon>
        <taxon>Lactobacillales</taxon>
        <taxon>Lactobacillaceae</taxon>
        <taxon>Fructobacillus</taxon>
    </lineage>
</organism>
<gene>
    <name evidence="2" type="ORF">FFIC_241430</name>
</gene>
<accession>A0A0K8MHC0</accession>
<feature type="coiled-coil region" evidence="1">
    <location>
        <begin position="12"/>
        <end position="39"/>
    </location>
</feature>
<proteinExistence type="predicted"/>
<keyword evidence="3" id="KW-1185">Reference proteome</keyword>
<name>A0A0K8MHC0_9LACO</name>
<sequence length="68" mass="7727">MSKKEFNKEFIMNATISNYSELEKSLKKAQSAATVLREAIDEINQFIPELSVIEPDNETTSNSESEEK</sequence>
<dbReference type="Proteomes" id="UP000253891">
    <property type="component" value="Unassembled WGS sequence"/>
</dbReference>
<evidence type="ECO:0000313" key="3">
    <source>
        <dbReference type="Proteomes" id="UP000253891"/>
    </source>
</evidence>
<protein>
    <submittedName>
        <fullName evidence="2">Uncharacterized protein</fullName>
    </submittedName>
</protein>
<evidence type="ECO:0000256" key="1">
    <source>
        <dbReference type="SAM" id="Coils"/>
    </source>
</evidence>
<reference evidence="2 3" key="1">
    <citation type="journal article" date="2015" name="BMC Genomics">
        <title>Comparative genomics of Fructobacillus spp. and Leuconostoc spp. reveals niche-specific evolution of Fructobacillus spp.</title>
        <authorList>
            <person name="Endo A."/>
            <person name="Tanizawa Y."/>
            <person name="Tanaka N."/>
            <person name="Maeno S."/>
            <person name="Kumar H."/>
            <person name="Shiwa Y."/>
            <person name="Okada S."/>
            <person name="Yoshikawa H."/>
            <person name="Dicks L."/>
            <person name="Nakagawa J."/>
            <person name="Arita M."/>
        </authorList>
    </citation>
    <scope>NUCLEOTIDE SEQUENCE [LARGE SCALE GENOMIC DNA]</scope>
    <source>
        <strain evidence="2 3">JCM 12225</strain>
    </source>
</reference>
<keyword evidence="1" id="KW-0175">Coiled coil</keyword>
<dbReference type="AlphaFoldDB" id="A0A0K8MHC0"/>